<reference evidence="4" key="1">
    <citation type="submission" date="2022-12" db="EMBL/GenBank/DDBJ databases">
        <title>Reference genome sequencing for broad-spectrum identification of bacterial and archaeal isolates by mass spectrometry.</title>
        <authorList>
            <person name="Sekiguchi Y."/>
            <person name="Tourlousse D.M."/>
        </authorList>
    </citation>
    <scope>NUCLEOTIDE SEQUENCE</scope>
    <source>
        <strain evidence="4">LLR39Z86</strain>
    </source>
</reference>
<evidence type="ECO:0000313" key="4">
    <source>
        <dbReference type="EMBL" id="GLI44256.1"/>
    </source>
</evidence>
<dbReference type="PROSITE" id="PS50966">
    <property type="entry name" value="ZF_SWIM"/>
    <property type="match status" value="1"/>
</dbReference>
<comment type="caution">
    <text evidence="4">The sequence shown here is derived from an EMBL/GenBank/DDBJ whole genome shotgun (WGS) entry which is preliminary data.</text>
</comment>
<keyword evidence="1" id="KW-0862">Zinc</keyword>
<keyword evidence="1" id="KW-0863">Zinc-finger</keyword>
<feature type="compositionally biased region" description="Low complexity" evidence="2">
    <location>
        <begin position="218"/>
        <end position="231"/>
    </location>
</feature>
<feature type="domain" description="SWIM-type" evidence="3">
    <location>
        <begin position="57"/>
        <end position="91"/>
    </location>
</feature>
<evidence type="ECO:0000259" key="3">
    <source>
        <dbReference type="PROSITE" id="PS50966"/>
    </source>
</evidence>
<dbReference type="InterPro" id="IPR007527">
    <property type="entry name" value="Znf_SWIM"/>
</dbReference>
<organism evidence="4 5">
    <name type="scientific">Glycomyces algeriensis</name>
    <dbReference type="NCBI Taxonomy" id="256037"/>
    <lineage>
        <taxon>Bacteria</taxon>
        <taxon>Bacillati</taxon>
        <taxon>Actinomycetota</taxon>
        <taxon>Actinomycetes</taxon>
        <taxon>Glycomycetales</taxon>
        <taxon>Glycomycetaceae</taxon>
        <taxon>Glycomyces</taxon>
    </lineage>
</organism>
<proteinExistence type="predicted"/>
<sequence length="685" mass="69929">MTAEPRHDLLALTTDALAALANRGLVKRAAKDLDAGAVPEVALADDGTLTAVFPDGAETALPAAGGLEAATCTCGATGKCRHRVGAVLAYQRVQAASATEPVEAEADAAPDPAPEPIANPAAITDEALREVLGHYALKAAEQTRRAGYTARLTWPGPDRPAAAELPAATVTFLVPGLGYVHTDATGPARDTAIVLAVWAFRAALDSAALNSAALDSAAPDSASADSASTDSDAPEPPTTVSVGGGTATDGLDDTLALAERVLLDGAVGADGVLRAALQRESKTLTRRRAHWPAGAVDDLIEQLERYEDRSAAYDPLRFAALLAELPARARAARHAGGTPTAQVLGSEEAAATPLTLVRLTGLGARVAAAGDTRTLEIYLAQPETGMVLAVQRDWPVPQDGTLTGAEIAAKRLAGCKIGALAGGNTVTEAASRTAARALKLGTGRLAKTQVLPLGLAWNDLPDSLRATDLDALAETLAARPPVLVRPRVAAESLRVIAVEEAELLGYDPASQCLEARIAAPKGGSAILRVAHSGAAPGALEAAEKALLKGVTSVAGHVHRHRGVLIVEPTALLTEDGPVVPDFAPGDDTAELAAAGATAATDPVAAAVDDALTVCADLAHQGLRGAREPSRRRVEAAAGDLKRVGLQRAASDFVHLSKALAAEDDTAKCAAWTAAAVRMLVTAELH</sequence>
<dbReference type="Proteomes" id="UP001144313">
    <property type="component" value="Unassembled WGS sequence"/>
</dbReference>
<evidence type="ECO:0000256" key="1">
    <source>
        <dbReference type="PROSITE-ProRule" id="PRU00325"/>
    </source>
</evidence>
<dbReference type="GO" id="GO:0008270">
    <property type="term" value="F:zinc ion binding"/>
    <property type="evidence" value="ECO:0007669"/>
    <property type="project" value="UniProtKB-KW"/>
</dbReference>
<keyword evidence="5" id="KW-1185">Reference proteome</keyword>
<protein>
    <recommendedName>
        <fullName evidence="3">SWIM-type domain-containing protein</fullName>
    </recommendedName>
</protein>
<accession>A0A9W6GC00</accession>
<feature type="region of interest" description="Disordered" evidence="2">
    <location>
        <begin position="218"/>
        <end position="247"/>
    </location>
</feature>
<dbReference type="RefSeq" id="WP_270114950.1">
    <property type="nucleotide sequence ID" value="NZ_BAAAOL010000007.1"/>
</dbReference>
<evidence type="ECO:0000256" key="2">
    <source>
        <dbReference type="SAM" id="MobiDB-lite"/>
    </source>
</evidence>
<name>A0A9W6GC00_9ACTN</name>
<gene>
    <name evidence="4" type="ORF">GALLR39Z86_41060</name>
</gene>
<dbReference type="AlphaFoldDB" id="A0A9W6GC00"/>
<dbReference type="EMBL" id="BSDT01000001">
    <property type="protein sequence ID" value="GLI44256.1"/>
    <property type="molecule type" value="Genomic_DNA"/>
</dbReference>
<keyword evidence="1" id="KW-0479">Metal-binding</keyword>
<evidence type="ECO:0000313" key="5">
    <source>
        <dbReference type="Proteomes" id="UP001144313"/>
    </source>
</evidence>